<comment type="caution">
    <text evidence="2">The sequence shown here is derived from an EMBL/GenBank/DDBJ whole genome shotgun (WGS) entry which is preliminary data.</text>
</comment>
<reference evidence="2 3" key="1">
    <citation type="journal article" date="2019" name="Int. J. Syst. Evol. Microbiol.">
        <title>The Global Catalogue of Microorganisms (GCM) 10K type strain sequencing project: providing services to taxonomists for standard genome sequencing and annotation.</title>
        <authorList>
            <consortium name="The Broad Institute Genomics Platform"/>
            <consortium name="The Broad Institute Genome Sequencing Center for Infectious Disease"/>
            <person name="Wu L."/>
            <person name="Ma J."/>
        </authorList>
    </citation>
    <scope>NUCLEOTIDE SEQUENCE [LARGE SCALE GENOMIC DNA]</scope>
    <source>
        <strain evidence="2 3">CGMCC 1.10387</strain>
    </source>
</reference>
<evidence type="ECO:0000313" key="3">
    <source>
        <dbReference type="Proteomes" id="UP001597092"/>
    </source>
</evidence>
<dbReference type="InterPro" id="IPR023906">
    <property type="entry name" value="rSAM_target_put"/>
</dbReference>
<evidence type="ECO:0000256" key="1">
    <source>
        <dbReference type="SAM" id="MobiDB-lite"/>
    </source>
</evidence>
<evidence type="ECO:0000313" key="2">
    <source>
        <dbReference type="EMBL" id="MFD1686239.1"/>
    </source>
</evidence>
<dbReference type="RefSeq" id="WP_256308865.1">
    <property type="nucleotide sequence ID" value="NZ_JANHAW010000003.1"/>
</dbReference>
<feature type="region of interest" description="Disordered" evidence="1">
    <location>
        <begin position="1"/>
        <end position="38"/>
    </location>
</feature>
<feature type="compositionally biased region" description="Acidic residues" evidence="1">
    <location>
        <begin position="1"/>
        <end position="18"/>
    </location>
</feature>
<dbReference type="Proteomes" id="UP001597092">
    <property type="component" value="Unassembled WGS sequence"/>
</dbReference>
<dbReference type="AlphaFoldDB" id="A0ABD6DVN5"/>
<protein>
    <submittedName>
        <fullName evidence="2">CGCGG family rSAM-modified RiPP protein</fullName>
    </submittedName>
</protein>
<dbReference type="NCBIfam" id="TIGR03995">
    <property type="entry name" value="target_X_rSAM"/>
    <property type="match status" value="1"/>
</dbReference>
<sequence>MSTDVSDDSAPEVEDDEHDPAPVTERVHDNSWSANLEGPEHAANRSLLVEQAIDAVEHTTPGNHVNLVTHGAHGHPETYLYDALDDAYGDEVEWEYVDQCGCGGHVVRVRP</sequence>
<keyword evidence="3" id="KW-1185">Reference proteome</keyword>
<dbReference type="Pfam" id="PF26005">
    <property type="entry name" value="rSAM_target_put"/>
    <property type="match status" value="1"/>
</dbReference>
<proteinExistence type="predicted"/>
<name>A0ABD6DVN5_9EURY</name>
<organism evidence="2 3">
    <name type="scientific">Halobellus litoreus</name>
    <dbReference type="NCBI Taxonomy" id="755310"/>
    <lineage>
        <taxon>Archaea</taxon>
        <taxon>Methanobacteriati</taxon>
        <taxon>Methanobacteriota</taxon>
        <taxon>Stenosarchaea group</taxon>
        <taxon>Halobacteria</taxon>
        <taxon>Halobacteriales</taxon>
        <taxon>Haloferacaceae</taxon>
        <taxon>Halobellus</taxon>
    </lineage>
</organism>
<gene>
    <name evidence="2" type="ORF">ACFSAS_11505</name>
</gene>
<dbReference type="EMBL" id="JBHUDP010000003">
    <property type="protein sequence ID" value="MFD1686239.1"/>
    <property type="molecule type" value="Genomic_DNA"/>
</dbReference>
<accession>A0ABD6DVN5</accession>